<organism evidence="8 9">
    <name type="scientific">Dillenia turbinata</name>
    <dbReference type="NCBI Taxonomy" id="194707"/>
    <lineage>
        <taxon>Eukaryota</taxon>
        <taxon>Viridiplantae</taxon>
        <taxon>Streptophyta</taxon>
        <taxon>Embryophyta</taxon>
        <taxon>Tracheophyta</taxon>
        <taxon>Spermatophyta</taxon>
        <taxon>Magnoliopsida</taxon>
        <taxon>eudicotyledons</taxon>
        <taxon>Gunneridae</taxon>
        <taxon>Pentapetalae</taxon>
        <taxon>Dilleniales</taxon>
        <taxon>Dilleniaceae</taxon>
        <taxon>Dillenia</taxon>
    </lineage>
</organism>
<evidence type="ECO:0000256" key="3">
    <source>
        <dbReference type="ARBA" id="ARBA00023002"/>
    </source>
</evidence>
<dbReference type="Proteomes" id="UP001370490">
    <property type="component" value="Unassembled WGS sequence"/>
</dbReference>
<keyword evidence="9" id="KW-1185">Reference proteome</keyword>
<dbReference type="InterPro" id="IPR027443">
    <property type="entry name" value="IPNS-like_sf"/>
</dbReference>
<evidence type="ECO:0000313" key="8">
    <source>
        <dbReference type="EMBL" id="KAK6917269.1"/>
    </source>
</evidence>
<evidence type="ECO:0000256" key="6">
    <source>
        <dbReference type="SAM" id="Coils"/>
    </source>
</evidence>
<keyword evidence="2 5" id="KW-0479">Metal-binding</keyword>
<dbReference type="GO" id="GO:0051213">
    <property type="term" value="F:dioxygenase activity"/>
    <property type="evidence" value="ECO:0007669"/>
    <property type="project" value="UniProtKB-KW"/>
</dbReference>
<evidence type="ECO:0000256" key="1">
    <source>
        <dbReference type="ARBA" id="ARBA00008056"/>
    </source>
</evidence>
<dbReference type="AlphaFoldDB" id="A0AAN8UQQ4"/>
<comment type="caution">
    <text evidence="8">The sequence shown here is derived from an EMBL/GenBank/DDBJ whole genome shotgun (WGS) entry which is preliminary data.</text>
</comment>
<dbReference type="GO" id="GO:0046872">
    <property type="term" value="F:metal ion binding"/>
    <property type="evidence" value="ECO:0007669"/>
    <property type="project" value="UniProtKB-KW"/>
</dbReference>
<dbReference type="PROSITE" id="PS51471">
    <property type="entry name" value="FE2OG_OXY"/>
    <property type="match status" value="1"/>
</dbReference>
<keyword evidence="3 5" id="KW-0560">Oxidoreductase</keyword>
<keyword evidence="8" id="KW-0223">Dioxygenase</keyword>
<gene>
    <name evidence="8" type="ORF">RJ641_018020</name>
</gene>
<evidence type="ECO:0000256" key="5">
    <source>
        <dbReference type="RuleBase" id="RU003682"/>
    </source>
</evidence>
<dbReference type="InterPro" id="IPR026992">
    <property type="entry name" value="DIOX_N"/>
</dbReference>
<dbReference type="PANTHER" id="PTHR47991">
    <property type="entry name" value="OXOGLUTARATE/IRON-DEPENDENT DIOXYGENASE"/>
    <property type="match status" value="1"/>
</dbReference>
<dbReference type="EMBL" id="JBAMMX010000023">
    <property type="protein sequence ID" value="KAK6917269.1"/>
    <property type="molecule type" value="Genomic_DNA"/>
</dbReference>
<dbReference type="SUPFAM" id="SSF51197">
    <property type="entry name" value="Clavaminate synthase-like"/>
    <property type="match status" value="1"/>
</dbReference>
<name>A0AAN8UQQ4_9MAGN</name>
<evidence type="ECO:0000256" key="2">
    <source>
        <dbReference type="ARBA" id="ARBA00022723"/>
    </source>
</evidence>
<dbReference type="FunFam" id="2.60.120.330:FF:000001">
    <property type="entry name" value="Protein SRG1"/>
    <property type="match status" value="1"/>
</dbReference>
<protein>
    <submittedName>
        <fullName evidence="8">Non-hem dioxygenase N-terminal domain</fullName>
    </submittedName>
</protein>
<reference evidence="8 9" key="1">
    <citation type="submission" date="2023-12" db="EMBL/GenBank/DDBJ databases">
        <title>A high-quality genome assembly for Dillenia turbinata (Dilleniales).</title>
        <authorList>
            <person name="Chanderbali A."/>
        </authorList>
    </citation>
    <scope>NUCLEOTIDE SEQUENCE [LARGE SCALE GENOMIC DNA]</scope>
    <source>
        <strain evidence="8">LSX21</strain>
        <tissue evidence="8">Leaf</tissue>
    </source>
</reference>
<proteinExistence type="inferred from homology"/>
<accession>A0AAN8UQQ4</accession>
<evidence type="ECO:0000313" key="9">
    <source>
        <dbReference type="Proteomes" id="UP001370490"/>
    </source>
</evidence>
<dbReference type="Pfam" id="PF14226">
    <property type="entry name" value="DIOX_N"/>
    <property type="match status" value="1"/>
</dbReference>
<evidence type="ECO:0000256" key="4">
    <source>
        <dbReference type="ARBA" id="ARBA00023004"/>
    </source>
</evidence>
<dbReference type="InterPro" id="IPR044861">
    <property type="entry name" value="IPNS-like_FE2OG_OXY"/>
</dbReference>
<keyword evidence="4 5" id="KW-0408">Iron</keyword>
<comment type="similarity">
    <text evidence="1 5">Belongs to the iron/ascorbate-dependent oxidoreductase family.</text>
</comment>
<dbReference type="Pfam" id="PF03171">
    <property type="entry name" value="2OG-FeII_Oxy"/>
    <property type="match status" value="1"/>
</dbReference>
<feature type="domain" description="Fe2OG dioxygenase" evidence="7">
    <location>
        <begin position="220"/>
        <end position="323"/>
    </location>
</feature>
<feature type="coiled-coil region" evidence="6">
    <location>
        <begin position="187"/>
        <end position="222"/>
    </location>
</feature>
<dbReference type="Gene3D" id="2.60.120.330">
    <property type="entry name" value="B-lactam Antibiotic, Isopenicillin N Synthase, Chain"/>
    <property type="match status" value="1"/>
</dbReference>
<keyword evidence="6" id="KW-0175">Coiled coil</keyword>
<sequence>MVQTFCYINTSSYVAYTHSKVTRRMASSLPILSLQELVKVPLSQIPESYKLVDEQELPVLSNMSFMPTVPIIDMQRLVMKESTDHELEKLHLACKEWGLFQLVNHGVSSTLVVKLKAEIEDFFKLPLEVKTKYQRKQGDFEGYGQTPLFSEDQKLDWADRLFFVTNPVHKRKPHLLPEFPPSLRDTMESYLVELEKLSITLLELLEKALKIKKREMVEMFEDGMQAVRMTYYPPCPQPERAVGLSPHSDATGITILLQVNQVEGLQLKKDGIWIPLQPLQDSFVVNVGDILEVISNGVYKSVEHKVTVNSEKERISIATFFNPKFEVEFGPATTILNPQTPPLFKRVTTETFFKEAKSRKLDGKSLLEILKINRNPTK</sequence>
<evidence type="ECO:0000259" key="7">
    <source>
        <dbReference type="PROSITE" id="PS51471"/>
    </source>
</evidence>
<dbReference type="InterPro" id="IPR005123">
    <property type="entry name" value="Oxoglu/Fe-dep_dioxygenase_dom"/>
</dbReference>
<dbReference type="InterPro" id="IPR050295">
    <property type="entry name" value="Plant_2OG-oxidoreductases"/>
</dbReference>